<name>A0A1I3D3C8_SELRU</name>
<proteinExistence type="predicted"/>
<dbReference type="AlphaFoldDB" id="A0A1I3D3C8"/>
<sequence>MAAMGMYSLLGIGALIVVLLIVRFWPEKQTVAEEAVPEKNEPPRNPIGTAATIGQRQLQQDLTGSALGDAGGLLLLADGRGQAGKIAAKLAIDTCLDLYQECQAGEKPQYYFRKAFQAANHKILSVLEDGRGSTCLAAAIIERSRLYYALVGNSRIALFRDGDLVPVTEGQTIDILAQHRYQQGRISKEQALKLLHERRLYNFVGQDGFHDIEFFSEPIELQPGDVVVILSDGVTETAPWRKIEDCLSLPITPQEKAQRIIALVEASKREDKDNASVILYDLHDPAAKPAGKKQGNKKKGSMNLEKIKQRLSDRLCV</sequence>
<dbReference type="SMART" id="SM00332">
    <property type="entry name" value="PP2Cc"/>
    <property type="match status" value="1"/>
</dbReference>
<dbReference type="InterPro" id="IPR001932">
    <property type="entry name" value="PPM-type_phosphatase-like_dom"/>
</dbReference>
<dbReference type="EMBL" id="FOQK01000005">
    <property type="protein sequence ID" value="SFH81011.1"/>
    <property type="molecule type" value="Genomic_DNA"/>
</dbReference>
<evidence type="ECO:0000313" key="3">
    <source>
        <dbReference type="Proteomes" id="UP000183639"/>
    </source>
</evidence>
<evidence type="ECO:0000313" key="2">
    <source>
        <dbReference type="EMBL" id="SFH81011.1"/>
    </source>
</evidence>
<reference evidence="2 3" key="1">
    <citation type="submission" date="2016-10" db="EMBL/GenBank/DDBJ databases">
        <authorList>
            <person name="de Groot N.N."/>
        </authorList>
    </citation>
    <scope>NUCLEOTIDE SEQUENCE [LARGE SCALE GENOMIC DNA]</scope>
    <source>
        <strain evidence="2 3">Z108</strain>
    </source>
</reference>
<organism evidence="2 3">
    <name type="scientific">Selenomonas ruminantium</name>
    <dbReference type="NCBI Taxonomy" id="971"/>
    <lineage>
        <taxon>Bacteria</taxon>
        <taxon>Bacillati</taxon>
        <taxon>Bacillota</taxon>
        <taxon>Negativicutes</taxon>
        <taxon>Selenomonadales</taxon>
        <taxon>Selenomonadaceae</taxon>
        <taxon>Selenomonas</taxon>
    </lineage>
</organism>
<dbReference type="InterPro" id="IPR036457">
    <property type="entry name" value="PPM-type-like_dom_sf"/>
</dbReference>
<dbReference type="Gene3D" id="3.60.40.10">
    <property type="entry name" value="PPM-type phosphatase domain"/>
    <property type="match status" value="1"/>
</dbReference>
<dbReference type="Pfam" id="PF00481">
    <property type="entry name" value="PP2C"/>
    <property type="match status" value="1"/>
</dbReference>
<gene>
    <name evidence="2" type="ORF">SAMN04487861_10560</name>
</gene>
<dbReference type="SUPFAM" id="SSF81606">
    <property type="entry name" value="PP2C-like"/>
    <property type="match status" value="1"/>
</dbReference>
<evidence type="ECO:0000259" key="1">
    <source>
        <dbReference type="PROSITE" id="PS51746"/>
    </source>
</evidence>
<protein>
    <submittedName>
        <fullName evidence="2">Serine/threonine protein phosphatase PrpC</fullName>
    </submittedName>
</protein>
<dbReference type="SMART" id="SM00331">
    <property type="entry name" value="PP2C_SIG"/>
    <property type="match status" value="1"/>
</dbReference>
<dbReference type="Proteomes" id="UP000183639">
    <property type="component" value="Unassembled WGS sequence"/>
</dbReference>
<dbReference type="PROSITE" id="PS51746">
    <property type="entry name" value="PPM_2"/>
    <property type="match status" value="1"/>
</dbReference>
<feature type="domain" description="PPM-type phosphatase" evidence="1">
    <location>
        <begin position="46"/>
        <end position="282"/>
    </location>
</feature>
<accession>A0A1I3D3C8</accession>